<dbReference type="PROSITE" id="PS00036">
    <property type="entry name" value="BZIP_BASIC"/>
    <property type="match status" value="1"/>
</dbReference>
<evidence type="ECO:0000256" key="2">
    <source>
        <dbReference type="ARBA" id="ARBA00023242"/>
    </source>
</evidence>
<evidence type="ECO:0000313" key="6">
    <source>
        <dbReference type="EMBL" id="KAF7310931.1"/>
    </source>
</evidence>
<keyword evidence="2" id="KW-0539">Nucleus</keyword>
<feature type="region of interest" description="Disordered" evidence="4">
    <location>
        <begin position="261"/>
        <end position="403"/>
    </location>
</feature>
<feature type="compositionally biased region" description="Polar residues" evidence="4">
    <location>
        <begin position="186"/>
        <end position="197"/>
    </location>
</feature>
<dbReference type="Proteomes" id="UP000613580">
    <property type="component" value="Unassembled WGS sequence"/>
</dbReference>
<evidence type="ECO:0000259" key="5">
    <source>
        <dbReference type="PROSITE" id="PS00036"/>
    </source>
</evidence>
<dbReference type="AlphaFoldDB" id="A0A8H6T644"/>
<dbReference type="InterPro" id="IPR046347">
    <property type="entry name" value="bZIP_sf"/>
</dbReference>
<comment type="subcellular location">
    <subcellularLocation>
        <location evidence="1">Nucleus</location>
    </subcellularLocation>
</comment>
<dbReference type="InterPro" id="IPR050936">
    <property type="entry name" value="AP-1-like"/>
</dbReference>
<keyword evidence="3" id="KW-0175">Coiled coil</keyword>
<dbReference type="GO" id="GO:0001228">
    <property type="term" value="F:DNA-binding transcription activator activity, RNA polymerase II-specific"/>
    <property type="evidence" value="ECO:0007669"/>
    <property type="project" value="TreeGrafter"/>
</dbReference>
<dbReference type="PANTHER" id="PTHR40621:SF9">
    <property type="entry name" value="MEAB PROTEIN"/>
    <property type="match status" value="1"/>
</dbReference>
<dbReference type="SMART" id="SM00338">
    <property type="entry name" value="BRLZ"/>
    <property type="match status" value="1"/>
</dbReference>
<feature type="compositionally biased region" description="Low complexity" evidence="4">
    <location>
        <begin position="337"/>
        <end position="353"/>
    </location>
</feature>
<sequence length="403" mass="43809">MPKNTPQTEEARQQEIQIRKQKNAAAQAAFRARRANYIATLEETVTSLESVVVQLQDSCRDAKTEALELRQQNAGLRHEFRERERFWRTMWQSRKPSANEGEELPPNATPQASIGQLGPLYPPEAMYRSPDDPTICQYPSQGYQSPAISYTNDEGSHSLVQRKYGSPYPYAVSHRDGSAWPASESGPHSESPTLTASSELSLPFSAARFGGEEQKVSINTLEAPPPYVFPTNGHGSRPISPTTTAAVFSFADASGSGVQQDRSAEFDFHRRSSSAGEVSLSGPGSDTLRYRLGDRRPASRPMLPLLPPSSDAGSPHERLGSDAGSSRLRTRRDSVAGSRPSSPSTGPPLTGTLAVIKAQAFGALRRSRPRNKKAGEASAAKVAQSIDMGTPSPPKRQRTEEHD</sequence>
<dbReference type="PANTHER" id="PTHR40621">
    <property type="entry name" value="TRANSCRIPTION FACTOR KAPC-RELATED"/>
    <property type="match status" value="1"/>
</dbReference>
<dbReference type="InterPro" id="IPR004827">
    <property type="entry name" value="bZIP"/>
</dbReference>
<dbReference type="SUPFAM" id="SSF57959">
    <property type="entry name" value="Leucine zipper domain"/>
    <property type="match status" value="1"/>
</dbReference>
<accession>A0A8H6T644</accession>
<reference evidence="6" key="1">
    <citation type="submission" date="2020-05" db="EMBL/GenBank/DDBJ databases">
        <title>Mycena genomes resolve the evolution of fungal bioluminescence.</title>
        <authorList>
            <person name="Tsai I.J."/>
        </authorList>
    </citation>
    <scope>NUCLEOTIDE SEQUENCE</scope>
    <source>
        <strain evidence="6">110903Hualien_Pintung</strain>
    </source>
</reference>
<evidence type="ECO:0000256" key="3">
    <source>
        <dbReference type="SAM" id="Coils"/>
    </source>
</evidence>
<feature type="compositionally biased region" description="Basic and acidic residues" evidence="4">
    <location>
        <begin position="288"/>
        <end position="297"/>
    </location>
</feature>
<gene>
    <name evidence="6" type="ORF">HMN09_00636400</name>
</gene>
<dbReference type="GO" id="GO:0090575">
    <property type="term" value="C:RNA polymerase II transcription regulator complex"/>
    <property type="evidence" value="ECO:0007669"/>
    <property type="project" value="TreeGrafter"/>
</dbReference>
<evidence type="ECO:0000313" key="7">
    <source>
        <dbReference type="Proteomes" id="UP000613580"/>
    </source>
</evidence>
<feature type="domain" description="BZIP" evidence="5">
    <location>
        <begin position="19"/>
        <end position="33"/>
    </location>
</feature>
<organism evidence="6 7">
    <name type="scientific">Mycena chlorophos</name>
    <name type="common">Agaric fungus</name>
    <name type="synonym">Agaricus chlorophos</name>
    <dbReference type="NCBI Taxonomy" id="658473"/>
    <lineage>
        <taxon>Eukaryota</taxon>
        <taxon>Fungi</taxon>
        <taxon>Dikarya</taxon>
        <taxon>Basidiomycota</taxon>
        <taxon>Agaricomycotina</taxon>
        <taxon>Agaricomycetes</taxon>
        <taxon>Agaricomycetidae</taxon>
        <taxon>Agaricales</taxon>
        <taxon>Marasmiineae</taxon>
        <taxon>Mycenaceae</taxon>
        <taxon>Mycena</taxon>
    </lineage>
</organism>
<comment type="caution">
    <text evidence="6">The sequence shown here is derived from an EMBL/GenBank/DDBJ whole genome shotgun (WGS) entry which is preliminary data.</text>
</comment>
<feature type="region of interest" description="Disordered" evidence="4">
    <location>
        <begin position="174"/>
        <end position="197"/>
    </location>
</feature>
<feature type="coiled-coil region" evidence="3">
    <location>
        <begin position="38"/>
        <end position="79"/>
    </location>
</feature>
<dbReference type="OrthoDB" id="2285533at2759"/>
<dbReference type="GO" id="GO:0000976">
    <property type="term" value="F:transcription cis-regulatory region binding"/>
    <property type="evidence" value="ECO:0007669"/>
    <property type="project" value="InterPro"/>
</dbReference>
<evidence type="ECO:0000256" key="4">
    <source>
        <dbReference type="SAM" id="MobiDB-lite"/>
    </source>
</evidence>
<dbReference type="Gene3D" id="1.20.5.170">
    <property type="match status" value="1"/>
</dbReference>
<evidence type="ECO:0000256" key="1">
    <source>
        <dbReference type="ARBA" id="ARBA00004123"/>
    </source>
</evidence>
<dbReference type="EMBL" id="JACAZE010000007">
    <property type="protein sequence ID" value="KAF7310931.1"/>
    <property type="molecule type" value="Genomic_DNA"/>
</dbReference>
<protein>
    <submittedName>
        <fullName evidence="6">BZIP domain-containing protein</fullName>
    </submittedName>
</protein>
<keyword evidence="7" id="KW-1185">Reference proteome</keyword>
<name>A0A8H6T644_MYCCL</name>
<proteinExistence type="predicted"/>